<dbReference type="InterPro" id="IPR001932">
    <property type="entry name" value="PPM-type_phosphatase-like_dom"/>
</dbReference>
<keyword evidence="1" id="KW-0460">Magnesium</keyword>
<keyword evidence="1" id="KW-0464">Manganese</keyword>
<protein>
    <recommendedName>
        <fullName evidence="1">Protein phosphatase</fullName>
        <ecNumber evidence="1">3.1.3.16</ecNumber>
    </recommendedName>
</protein>
<dbReference type="Proteomes" id="UP001150879">
    <property type="component" value="Unassembled WGS sequence"/>
</dbReference>
<dbReference type="SUPFAM" id="SSF81606">
    <property type="entry name" value="PP2C-like"/>
    <property type="match status" value="1"/>
</dbReference>
<dbReference type="SMART" id="SM00332">
    <property type="entry name" value="PP2Cc"/>
    <property type="match status" value="1"/>
</dbReference>
<evidence type="ECO:0000256" key="1">
    <source>
        <dbReference type="RuleBase" id="RU366020"/>
    </source>
</evidence>
<reference evidence="3" key="2">
    <citation type="journal article" date="2023" name="IMA Fungus">
        <title>Comparative genomic study of the Penicillium genus elucidates a diverse pangenome and 15 lateral gene transfer events.</title>
        <authorList>
            <person name="Petersen C."/>
            <person name="Sorensen T."/>
            <person name="Nielsen M.R."/>
            <person name="Sondergaard T.E."/>
            <person name="Sorensen J.L."/>
            <person name="Fitzpatrick D.A."/>
            <person name="Frisvad J.C."/>
            <person name="Nielsen K.L."/>
        </authorList>
    </citation>
    <scope>NUCLEOTIDE SEQUENCE</scope>
    <source>
        <strain evidence="3">IBT 16849</strain>
    </source>
</reference>
<evidence type="ECO:0000259" key="2">
    <source>
        <dbReference type="SMART" id="SM00332"/>
    </source>
</evidence>
<evidence type="ECO:0000313" key="4">
    <source>
        <dbReference type="Proteomes" id="UP001150879"/>
    </source>
</evidence>
<name>A0A9W9N181_9EURO</name>
<comment type="cofactor">
    <cofactor evidence="1">
        <name>Mn(2+)</name>
        <dbReference type="ChEBI" id="CHEBI:29035"/>
    </cofactor>
</comment>
<comment type="catalytic activity">
    <reaction evidence="1">
        <text>O-phospho-L-seryl-[protein] + H2O = L-seryl-[protein] + phosphate</text>
        <dbReference type="Rhea" id="RHEA:20629"/>
        <dbReference type="Rhea" id="RHEA-COMP:9863"/>
        <dbReference type="Rhea" id="RHEA-COMP:11604"/>
        <dbReference type="ChEBI" id="CHEBI:15377"/>
        <dbReference type="ChEBI" id="CHEBI:29999"/>
        <dbReference type="ChEBI" id="CHEBI:43474"/>
        <dbReference type="ChEBI" id="CHEBI:83421"/>
        <dbReference type="EC" id="3.1.3.16"/>
    </reaction>
</comment>
<dbReference type="OrthoDB" id="25675at2759"/>
<dbReference type="Gene3D" id="3.60.40.10">
    <property type="entry name" value="PPM-type phosphatase domain"/>
    <property type="match status" value="1"/>
</dbReference>
<keyword evidence="4" id="KW-1185">Reference proteome</keyword>
<keyword evidence="1" id="KW-0378">Hydrolase</keyword>
<comment type="caution">
    <text evidence="3">The sequence shown here is derived from an EMBL/GenBank/DDBJ whole genome shotgun (WGS) entry which is preliminary data.</text>
</comment>
<sequence>MVTKAVSHSLSSSWTSISKWIANISITQAIQSASRQPSTARPYHAAVWPSYGITTPVPDQPGSPKSPFRFETGYALCAKRPSRPFPPPFLSPPSSSFSDPLTTHGLSQDKRLSVNGELIRGLNNGDDAIIVAENFIGVDDGVGAWATKPRGHAALWSRLLLHFWALEVEKNVDHSMPSLDPVGYLQYAYEETLQATTSPTEWLGTTTSATAILHWNKEQDGTQKPLLYVTNLGDLALVRLSHAAWHKQYRHPRKDAVLSKIAVQEDDVVLALSDGVMDNLWEHEVLKVVMDSIVTWEGERAEPKNAAKHPHLSDDRNVYVARELLDAALTIAQDPFAESPFMEKAVEEGLAIEGGKMDDISVVVASCKKSDG</sequence>
<dbReference type="EMBL" id="JAPQKP010000001">
    <property type="protein sequence ID" value="KAJ5210923.1"/>
    <property type="molecule type" value="Genomic_DNA"/>
</dbReference>
<dbReference type="EC" id="3.1.3.16" evidence="1"/>
<evidence type="ECO:0000313" key="3">
    <source>
        <dbReference type="EMBL" id="KAJ5210923.1"/>
    </source>
</evidence>
<accession>A0A9W9N181</accession>
<dbReference type="PANTHER" id="PTHR12320">
    <property type="entry name" value="PROTEIN PHOSPHATASE 2C"/>
    <property type="match status" value="1"/>
</dbReference>
<organism evidence="3 4">
    <name type="scientific">Penicillium cf. griseofulvum</name>
    <dbReference type="NCBI Taxonomy" id="2972120"/>
    <lineage>
        <taxon>Eukaryota</taxon>
        <taxon>Fungi</taxon>
        <taxon>Dikarya</taxon>
        <taxon>Ascomycota</taxon>
        <taxon>Pezizomycotina</taxon>
        <taxon>Eurotiomycetes</taxon>
        <taxon>Eurotiomycetidae</taxon>
        <taxon>Eurotiales</taxon>
        <taxon>Aspergillaceae</taxon>
        <taxon>Penicillium</taxon>
    </lineage>
</organism>
<dbReference type="PANTHER" id="PTHR12320:SF24">
    <property type="entry name" value="PROTEIN PHOSPHATASE"/>
    <property type="match status" value="1"/>
</dbReference>
<dbReference type="InterPro" id="IPR039123">
    <property type="entry name" value="PPTC7"/>
</dbReference>
<comment type="similarity">
    <text evidence="1">Belongs to the PP2C family.</text>
</comment>
<feature type="domain" description="PPM-type phosphatase" evidence="2">
    <location>
        <begin position="109"/>
        <end position="365"/>
    </location>
</feature>
<comment type="cofactor">
    <cofactor evidence="1">
        <name>Mg(2+)</name>
        <dbReference type="ChEBI" id="CHEBI:18420"/>
    </cofactor>
</comment>
<keyword evidence="1" id="KW-0479">Metal-binding</keyword>
<dbReference type="GO" id="GO:0004722">
    <property type="term" value="F:protein serine/threonine phosphatase activity"/>
    <property type="evidence" value="ECO:0007669"/>
    <property type="project" value="UniProtKB-EC"/>
</dbReference>
<comment type="catalytic activity">
    <reaction evidence="1">
        <text>O-phospho-L-threonyl-[protein] + H2O = L-threonyl-[protein] + phosphate</text>
        <dbReference type="Rhea" id="RHEA:47004"/>
        <dbReference type="Rhea" id="RHEA-COMP:11060"/>
        <dbReference type="Rhea" id="RHEA-COMP:11605"/>
        <dbReference type="ChEBI" id="CHEBI:15377"/>
        <dbReference type="ChEBI" id="CHEBI:30013"/>
        <dbReference type="ChEBI" id="CHEBI:43474"/>
        <dbReference type="ChEBI" id="CHEBI:61977"/>
        <dbReference type="EC" id="3.1.3.16"/>
    </reaction>
</comment>
<gene>
    <name evidence="3" type="ORF">N7472_001062</name>
</gene>
<dbReference type="GO" id="GO:0046872">
    <property type="term" value="F:metal ion binding"/>
    <property type="evidence" value="ECO:0007669"/>
    <property type="project" value="UniProtKB-UniRule"/>
</dbReference>
<proteinExistence type="inferred from homology"/>
<reference evidence="3" key="1">
    <citation type="submission" date="2022-11" db="EMBL/GenBank/DDBJ databases">
        <authorList>
            <person name="Petersen C."/>
        </authorList>
    </citation>
    <scope>NUCLEOTIDE SEQUENCE</scope>
    <source>
        <strain evidence="3">IBT 16849</strain>
    </source>
</reference>
<dbReference type="AlphaFoldDB" id="A0A9W9N181"/>
<keyword evidence="1" id="KW-0904">Protein phosphatase</keyword>
<dbReference type="InterPro" id="IPR036457">
    <property type="entry name" value="PPM-type-like_dom_sf"/>
</dbReference>